<evidence type="ECO:0000313" key="2">
    <source>
        <dbReference type="EMBL" id="ALO60433.1"/>
    </source>
</evidence>
<accession>A0A0S2LI86</accession>
<feature type="region of interest" description="Disordered" evidence="1">
    <location>
        <begin position="253"/>
        <end position="328"/>
    </location>
</feature>
<dbReference type="STRING" id="214684.A0A0S2LI86"/>
<proteinExistence type="predicted"/>
<dbReference type="PaxDb" id="214684-A0A0S2LI86"/>
<dbReference type="GeneID" id="36392765"/>
<dbReference type="InParanoid" id="A0A0S2LI86"/>
<keyword evidence="3" id="KW-1185">Reference proteome</keyword>
<feature type="compositionally biased region" description="Low complexity" evidence="1">
    <location>
        <begin position="431"/>
        <end position="444"/>
    </location>
</feature>
<dbReference type="AlphaFoldDB" id="A0A0S2LI86"/>
<dbReference type="Proteomes" id="UP000002149">
    <property type="component" value="Chromosome 3"/>
</dbReference>
<dbReference type="RefSeq" id="XP_024514253.1">
    <property type="nucleotide sequence ID" value="XM_024658913.1"/>
</dbReference>
<name>A0A0S2LI86_CRYD1</name>
<feature type="region of interest" description="Disordered" evidence="1">
    <location>
        <begin position="30"/>
        <end position="56"/>
    </location>
</feature>
<organism evidence="2 3">
    <name type="scientific">Cryptococcus deneoformans (strain JEC21 / ATCC MYA-565)</name>
    <name type="common">Cryptococcus neoformans var. neoformans serotype D</name>
    <dbReference type="NCBI Taxonomy" id="214684"/>
    <lineage>
        <taxon>Eukaryota</taxon>
        <taxon>Fungi</taxon>
        <taxon>Dikarya</taxon>
        <taxon>Basidiomycota</taxon>
        <taxon>Agaricomycotina</taxon>
        <taxon>Tremellomycetes</taxon>
        <taxon>Tremellales</taxon>
        <taxon>Cryptococcaceae</taxon>
        <taxon>Cryptococcus</taxon>
        <taxon>Cryptococcus neoformans species complex</taxon>
    </lineage>
</organism>
<dbReference type="KEGG" id="cne:CNC00045"/>
<gene>
    <name evidence="2" type="ordered locus">CNC00045</name>
</gene>
<protein>
    <submittedName>
        <fullName evidence="2">Chitin synthase, putative</fullName>
    </submittedName>
</protein>
<evidence type="ECO:0000256" key="1">
    <source>
        <dbReference type="SAM" id="MobiDB-lite"/>
    </source>
</evidence>
<reference evidence="2 3" key="1">
    <citation type="journal article" date="2005" name="Science">
        <title>The genome of the basidiomycetous yeast and human pathogen Cryptococcus neoformans.</title>
        <authorList>
            <person name="Loftus B.J."/>
            <person name="Fung E."/>
            <person name="Roncaglia P."/>
            <person name="Rowley D."/>
            <person name="Amedeo P."/>
            <person name="Bruno D."/>
            <person name="Vamathevan J."/>
            <person name="Miranda M."/>
            <person name="Anderson I.J."/>
            <person name="Fraser J.A."/>
            <person name="Allen J.E."/>
            <person name="Bosdet I.E."/>
            <person name="Brent M.R."/>
            <person name="Chiu R."/>
            <person name="Doering T.L."/>
            <person name="Donlin M.J."/>
            <person name="D'Souza C.A."/>
            <person name="Fox D.S."/>
            <person name="Grinberg V."/>
            <person name="Fu J."/>
            <person name="Fukushima M."/>
            <person name="Haas B.J."/>
            <person name="Huang J.C."/>
            <person name="Janbon G."/>
            <person name="Jones S.J."/>
            <person name="Koo H.L."/>
            <person name="Krzywinski M.I."/>
            <person name="Kwon-Chung J.K."/>
            <person name="Lengeler K.B."/>
            <person name="Maiti R."/>
            <person name="Marra M.A."/>
            <person name="Marra R.E."/>
            <person name="Mathewson C.A."/>
            <person name="Mitchell T.G."/>
            <person name="Pertea M."/>
            <person name="Riggs F.R."/>
            <person name="Salzberg S.L."/>
            <person name="Schein J.E."/>
            <person name="Shvartsbeyn A."/>
            <person name="Shin H."/>
            <person name="Shumway M."/>
            <person name="Specht C.A."/>
            <person name="Suh B.B."/>
            <person name="Tenney A."/>
            <person name="Utterback T.R."/>
            <person name="Wickes B.L."/>
            <person name="Wortman J.R."/>
            <person name="Wye N.H."/>
            <person name="Kronstad J.W."/>
            <person name="Lodge J.K."/>
            <person name="Heitman J."/>
            <person name="Davis R.W."/>
            <person name="Fraser C.M."/>
            <person name="Hyman R.W."/>
        </authorList>
    </citation>
    <scope>NUCLEOTIDE SEQUENCE [LARGE SCALE GENOMIC DNA]</scope>
    <source>
        <strain evidence="3">JEC21 / ATCC MYA-565</strain>
    </source>
</reference>
<sequence>MPFKKPPLQPLSLSEMASLSSKLFSSNLFPRSLTREPRPPQLAGSKLPPPAAEIDERPTARVRRFKLWNEQVGDLRVTLLDPKRRGCLAKYRMFVVPSPPRPEFGRLSPSHRPFHIDPQPFRHSILPPPSLMLSSEVMINSKNDKISKKERERTHERLLEHKWVLDQEHERRFRRGMAAIMEDVLEFQRSNTMPAESGIGYKWKEGVDLNCVMAFREFFCAVRKDSTAIYSYLDPIDIAPVANRDEVHKMVKKVERRRKKRERKKADKKMKRETESRLNEESERLKAEWEAEATRNPMDELRETTNESQITPNSEASITPFPPPAETCTQEQDDEIARLITHLLYLREEKIVLGDIEDRDTRRVRKAVAAHPPEAVEMASELNWEGRGEVAAMPVGDEARSTSLSLSQDSLLDAAVTYRPIFRPSSHRSYSRSSSPSFHVRSGSLNIDDDTDFPPTLTPSVIPSSFFFPCPDSEHSPDTE</sequence>
<feature type="compositionally biased region" description="Basic and acidic residues" evidence="1">
    <location>
        <begin position="270"/>
        <end position="305"/>
    </location>
</feature>
<feature type="compositionally biased region" description="Basic residues" evidence="1">
    <location>
        <begin position="254"/>
        <end position="269"/>
    </location>
</feature>
<dbReference type="VEuPathDB" id="FungiDB:CNC00045"/>
<dbReference type="EMBL" id="AE017343">
    <property type="protein sequence ID" value="ALO60433.1"/>
    <property type="molecule type" value="Genomic_DNA"/>
</dbReference>
<feature type="compositionally biased region" description="Polar residues" evidence="1">
    <location>
        <begin position="306"/>
        <end position="317"/>
    </location>
</feature>
<evidence type="ECO:0000313" key="3">
    <source>
        <dbReference type="Proteomes" id="UP000002149"/>
    </source>
</evidence>
<feature type="region of interest" description="Disordered" evidence="1">
    <location>
        <begin position="425"/>
        <end position="457"/>
    </location>
</feature>